<keyword evidence="3 6" id="KW-0812">Transmembrane</keyword>
<comment type="similarity">
    <text evidence="6">Belongs to the drug/metabolite transporter (DMT) superfamily. Small multidrug resistance (SMR) (TC 2.A.7.1) family.</text>
</comment>
<evidence type="ECO:0000313" key="9">
    <source>
        <dbReference type="Proteomes" id="UP001056756"/>
    </source>
</evidence>
<protein>
    <submittedName>
        <fullName evidence="8">Multidrug efflux SMR transporter</fullName>
    </submittedName>
</protein>
<proteinExistence type="inferred from homology"/>
<keyword evidence="5 7" id="KW-0472">Membrane</keyword>
<dbReference type="InterPro" id="IPR000390">
    <property type="entry name" value="Small_drug/metabolite_transptr"/>
</dbReference>
<accession>A0A9J6ZCN0</accession>
<dbReference type="AlphaFoldDB" id="A0A9J6ZCN0"/>
<reference evidence="8" key="1">
    <citation type="submission" date="2022-05" db="EMBL/GenBank/DDBJ databases">
        <title>Novel bacterial taxa in a minimal lignocellulolytic consortium and its capacity to transform plastics disclosed by genome-resolved metagenomics.</title>
        <authorList>
            <person name="Rodriguez C.A.D."/>
            <person name="Diaz-Garcia L."/>
            <person name="Herrera K."/>
            <person name="Tarazona N.A."/>
            <person name="Sproer C."/>
            <person name="Overmann J."/>
            <person name="Jimenez D.J."/>
        </authorList>
    </citation>
    <scope>NUCLEOTIDE SEQUENCE</scope>
    <source>
        <strain evidence="8">MAG5</strain>
    </source>
</reference>
<evidence type="ECO:0000256" key="6">
    <source>
        <dbReference type="RuleBase" id="RU003942"/>
    </source>
</evidence>
<dbReference type="SUPFAM" id="SSF103481">
    <property type="entry name" value="Multidrug resistance efflux transporter EmrE"/>
    <property type="match status" value="1"/>
</dbReference>
<sequence length="125" mass="13590">MKKPENKYWAIVVFAGLFEVFWVSGLKYSSTPLQWFGTTIAIIISFYLLILTSSKLPASTAYAVFVGLGAAGTVVAEMVVFGEPVHWGKIALLTTLLLGVIGLKLVSHDSPSKEQDTMHAKEGNE</sequence>
<evidence type="ECO:0000313" key="8">
    <source>
        <dbReference type="EMBL" id="URN93875.1"/>
    </source>
</evidence>
<feature type="transmembrane region" description="Helical" evidence="7">
    <location>
        <begin position="7"/>
        <end position="26"/>
    </location>
</feature>
<evidence type="ECO:0000256" key="2">
    <source>
        <dbReference type="ARBA" id="ARBA00022475"/>
    </source>
</evidence>
<dbReference type="KEGG" id="plig:NAG76_18915"/>
<evidence type="ECO:0000256" key="5">
    <source>
        <dbReference type="ARBA" id="ARBA00023136"/>
    </source>
</evidence>
<evidence type="ECO:0000256" key="7">
    <source>
        <dbReference type="SAM" id="Phobius"/>
    </source>
</evidence>
<dbReference type="Pfam" id="PF00893">
    <property type="entry name" value="Multi_Drug_Res"/>
    <property type="match status" value="1"/>
</dbReference>
<feature type="transmembrane region" description="Helical" evidence="7">
    <location>
        <begin position="32"/>
        <end position="50"/>
    </location>
</feature>
<dbReference type="Gene3D" id="1.10.3730.20">
    <property type="match status" value="1"/>
</dbReference>
<dbReference type="EMBL" id="CP097899">
    <property type="protein sequence ID" value="URN93875.1"/>
    <property type="molecule type" value="Genomic_DNA"/>
</dbReference>
<dbReference type="GO" id="GO:0005886">
    <property type="term" value="C:plasma membrane"/>
    <property type="evidence" value="ECO:0007669"/>
    <property type="project" value="UniProtKB-SubCell"/>
</dbReference>
<evidence type="ECO:0000256" key="1">
    <source>
        <dbReference type="ARBA" id="ARBA00004651"/>
    </source>
</evidence>
<feature type="transmembrane region" description="Helical" evidence="7">
    <location>
        <begin position="62"/>
        <end position="81"/>
    </location>
</feature>
<dbReference type="GO" id="GO:0022857">
    <property type="term" value="F:transmembrane transporter activity"/>
    <property type="evidence" value="ECO:0007669"/>
    <property type="project" value="InterPro"/>
</dbReference>
<dbReference type="InterPro" id="IPR045324">
    <property type="entry name" value="Small_multidrug_res"/>
</dbReference>
<keyword evidence="4 7" id="KW-1133">Transmembrane helix</keyword>
<dbReference type="Proteomes" id="UP001056756">
    <property type="component" value="Chromosome"/>
</dbReference>
<keyword evidence="2" id="KW-1003">Cell membrane</keyword>
<feature type="transmembrane region" description="Helical" evidence="7">
    <location>
        <begin position="87"/>
        <end position="106"/>
    </location>
</feature>
<name>A0A9J6ZCN0_9BACL</name>
<evidence type="ECO:0000256" key="3">
    <source>
        <dbReference type="ARBA" id="ARBA00022692"/>
    </source>
</evidence>
<dbReference type="PANTHER" id="PTHR30561:SF7">
    <property type="entry name" value="GUANIDINIUM EFFLUX SYSTEM SUBUNIT GDNC-RELATED"/>
    <property type="match status" value="1"/>
</dbReference>
<organism evidence="8 9">
    <name type="scientific">Candidatus Pristimantibacillus lignocellulolyticus</name>
    <dbReference type="NCBI Taxonomy" id="2994561"/>
    <lineage>
        <taxon>Bacteria</taxon>
        <taxon>Bacillati</taxon>
        <taxon>Bacillota</taxon>
        <taxon>Bacilli</taxon>
        <taxon>Bacillales</taxon>
        <taxon>Paenibacillaceae</taxon>
        <taxon>Candidatus Pristimantibacillus</taxon>
    </lineage>
</organism>
<gene>
    <name evidence="8" type="ORF">NAG76_18915</name>
</gene>
<dbReference type="InterPro" id="IPR037185">
    <property type="entry name" value="EmrE-like"/>
</dbReference>
<evidence type="ECO:0000256" key="4">
    <source>
        <dbReference type="ARBA" id="ARBA00022989"/>
    </source>
</evidence>
<comment type="subcellular location">
    <subcellularLocation>
        <location evidence="1 6">Cell membrane</location>
        <topology evidence="1 6">Multi-pass membrane protein</topology>
    </subcellularLocation>
</comment>
<dbReference type="PANTHER" id="PTHR30561">
    <property type="entry name" value="SMR FAMILY PROTON-DEPENDENT DRUG EFFLUX TRANSPORTER SUGE"/>
    <property type="match status" value="1"/>
</dbReference>